<evidence type="ECO:0000313" key="10">
    <source>
        <dbReference type="Proteomes" id="UP000076874"/>
    </source>
</evidence>
<evidence type="ECO:0000256" key="1">
    <source>
        <dbReference type="ARBA" id="ARBA00004141"/>
    </source>
</evidence>
<feature type="transmembrane region" description="Helical" evidence="7">
    <location>
        <begin position="402"/>
        <end position="424"/>
    </location>
</feature>
<sequence length="487" mass="53344">MAFTDMSLEKSRHARSTEDAVNGVATSEEGSNHVFIDPEIEKRLVWKQDLFILPFVFITYMFSFLDRINIGNAKTAGLMTDLHLVGNQINIAVSIFYVTYIIFELPGAIFMKRIGANRFISICVCGWSLVTTFSGFEQSAGALIACRLLLGVCEAALLPSINLYLAMFWTREEIAKRSSVIFVALTMAGAFGGLFAYGLLQIDAGGYAGWRWLFFIEGAVTFVVGVCLYFVFPSSPETAYFLTAEEKKVARLRMGMETAAGAETIDWSQVKAGLTSSVCWLSGITQMFADVYNYSISTFLPTVIQGLGYKGLSIQYMTIPIYVLGSVCIFGFAALSDRLQRRAPIMLVCSLFTVTGYAILLGTPDHKAGYAACYLIMIGGNAIPCLNIVWINGNSAPHYKRATALALNQIVGNIGGIVSGQIYLTAESPRYKTGQATALSCCLASWVCTWLLLALLHRKNQEKARKVRDGAPDTGVGDASIHFKYQL</sequence>
<evidence type="ECO:0000259" key="8">
    <source>
        <dbReference type="PROSITE" id="PS50850"/>
    </source>
</evidence>
<dbReference type="Proteomes" id="UP000076874">
    <property type="component" value="Unassembled WGS sequence"/>
</dbReference>
<protein>
    <submittedName>
        <fullName evidence="9">Major facilitator superfamily domain, general substrate transporter</fullName>
    </submittedName>
</protein>
<gene>
    <name evidence="9" type="ORF">SPI_05076</name>
</gene>
<dbReference type="SUPFAM" id="SSF103473">
    <property type="entry name" value="MFS general substrate transporter"/>
    <property type="match status" value="1"/>
</dbReference>
<feature type="region of interest" description="Disordered" evidence="6">
    <location>
        <begin position="1"/>
        <end position="25"/>
    </location>
</feature>
<dbReference type="FunFam" id="1.20.1250.20:FF:000018">
    <property type="entry name" value="MFS transporter permease"/>
    <property type="match status" value="1"/>
</dbReference>
<dbReference type="CDD" id="cd17327">
    <property type="entry name" value="MFS_FEN2_like"/>
    <property type="match status" value="1"/>
</dbReference>
<dbReference type="OrthoDB" id="2962993at2759"/>
<evidence type="ECO:0000256" key="7">
    <source>
        <dbReference type="SAM" id="Phobius"/>
    </source>
</evidence>
<dbReference type="EMBL" id="AZHD01000008">
    <property type="protein sequence ID" value="OAA61052.1"/>
    <property type="molecule type" value="Genomic_DNA"/>
</dbReference>
<keyword evidence="3 7" id="KW-0812">Transmembrane</keyword>
<feature type="transmembrane region" description="Helical" evidence="7">
    <location>
        <begin position="115"/>
        <end position="136"/>
    </location>
</feature>
<feature type="compositionally biased region" description="Basic and acidic residues" evidence="6">
    <location>
        <begin position="7"/>
        <end position="18"/>
    </location>
</feature>
<evidence type="ECO:0000256" key="4">
    <source>
        <dbReference type="ARBA" id="ARBA00022989"/>
    </source>
</evidence>
<feature type="transmembrane region" description="Helical" evidence="7">
    <location>
        <begin position="291"/>
        <end position="308"/>
    </location>
</feature>
<feature type="domain" description="Major facilitator superfamily (MFS) profile" evidence="8">
    <location>
        <begin position="52"/>
        <end position="461"/>
    </location>
</feature>
<feature type="transmembrane region" description="Helical" evidence="7">
    <location>
        <begin position="142"/>
        <end position="168"/>
    </location>
</feature>
<feature type="transmembrane region" description="Helical" evidence="7">
    <location>
        <begin position="212"/>
        <end position="232"/>
    </location>
</feature>
<dbReference type="PANTHER" id="PTHR43791:SF24">
    <property type="entry name" value="NICOTINIC ACID PLASMA MEMBRANE TRANSPORTER"/>
    <property type="match status" value="1"/>
</dbReference>
<dbReference type="InterPro" id="IPR011701">
    <property type="entry name" value="MFS"/>
</dbReference>
<dbReference type="Gene3D" id="1.20.1250.20">
    <property type="entry name" value="MFS general substrate transporter like domains"/>
    <property type="match status" value="2"/>
</dbReference>
<proteinExistence type="predicted"/>
<dbReference type="GO" id="GO:0016020">
    <property type="term" value="C:membrane"/>
    <property type="evidence" value="ECO:0007669"/>
    <property type="project" value="UniProtKB-SubCell"/>
</dbReference>
<dbReference type="FunFam" id="1.20.1250.20:FF:000013">
    <property type="entry name" value="MFS general substrate transporter"/>
    <property type="match status" value="1"/>
</dbReference>
<evidence type="ECO:0000256" key="3">
    <source>
        <dbReference type="ARBA" id="ARBA00022692"/>
    </source>
</evidence>
<evidence type="ECO:0000313" key="9">
    <source>
        <dbReference type="EMBL" id="OAA61052.1"/>
    </source>
</evidence>
<evidence type="ECO:0000256" key="5">
    <source>
        <dbReference type="ARBA" id="ARBA00023136"/>
    </source>
</evidence>
<comment type="subcellular location">
    <subcellularLocation>
        <location evidence="1">Membrane</location>
        <topology evidence="1">Multi-pass membrane protein</topology>
    </subcellularLocation>
</comment>
<dbReference type="AlphaFoldDB" id="A0A167TXF9"/>
<reference evidence="9 10" key="1">
    <citation type="journal article" date="2016" name="Genome Biol. Evol.">
        <title>Divergent and convergent evolution of fungal pathogenicity.</title>
        <authorList>
            <person name="Shang Y."/>
            <person name="Xiao G."/>
            <person name="Zheng P."/>
            <person name="Cen K."/>
            <person name="Zhan S."/>
            <person name="Wang C."/>
        </authorList>
    </citation>
    <scope>NUCLEOTIDE SEQUENCE [LARGE SCALE GENOMIC DNA]</scope>
    <source>
        <strain evidence="9 10">RCEF 264</strain>
    </source>
</reference>
<feature type="transmembrane region" description="Helical" evidence="7">
    <location>
        <begin position="180"/>
        <end position="200"/>
    </location>
</feature>
<dbReference type="PROSITE" id="PS50850">
    <property type="entry name" value="MFS"/>
    <property type="match status" value="1"/>
</dbReference>
<evidence type="ECO:0000256" key="6">
    <source>
        <dbReference type="SAM" id="MobiDB-lite"/>
    </source>
</evidence>
<name>A0A167TXF9_9HYPO</name>
<organism evidence="9 10">
    <name type="scientific">Niveomyces insectorum RCEF 264</name>
    <dbReference type="NCBI Taxonomy" id="1081102"/>
    <lineage>
        <taxon>Eukaryota</taxon>
        <taxon>Fungi</taxon>
        <taxon>Dikarya</taxon>
        <taxon>Ascomycota</taxon>
        <taxon>Pezizomycotina</taxon>
        <taxon>Sordariomycetes</taxon>
        <taxon>Hypocreomycetidae</taxon>
        <taxon>Hypocreales</taxon>
        <taxon>Cordycipitaceae</taxon>
        <taxon>Niveomyces</taxon>
    </lineage>
</organism>
<dbReference type="Pfam" id="PF07690">
    <property type="entry name" value="MFS_1"/>
    <property type="match status" value="1"/>
</dbReference>
<feature type="transmembrane region" description="Helical" evidence="7">
    <location>
        <begin position="436"/>
        <end position="456"/>
    </location>
</feature>
<dbReference type="InterPro" id="IPR036259">
    <property type="entry name" value="MFS_trans_sf"/>
</dbReference>
<feature type="transmembrane region" description="Helical" evidence="7">
    <location>
        <begin position="314"/>
        <end position="336"/>
    </location>
</feature>
<feature type="transmembrane region" description="Helical" evidence="7">
    <location>
        <begin position="50"/>
        <end position="70"/>
    </location>
</feature>
<keyword evidence="4 7" id="KW-1133">Transmembrane helix</keyword>
<accession>A0A167TXF9</accession>
<dbReference type="InterPro" id="IPR020846">
    <property type="entry name" value="MFS_dom"/>
</dbReference>
<keyword evidence="10" id="KW-1185">Reference proteome</keyword>
<feature type="transmembrane region" description="Helical" evidence="7">
    <location>
        <begin position="368"/>
        <end position="390"/>
    </location>
</feature>
<evidence type="ECO:0000256" key="2">
    <source>
        <dbReference type="ARBA" id="ARBA00022448"/>
    </source>
</evidence>
<feature type="transmembrane region" description="Helical" evidence="7">
    <location>
        <begin position="82"/>
        <end position="103"/>
    </location>
</feature>
<dbReference type="GO" id="GO:0022857">
    <property type="term" value="F:transmembrane transporter activity"/>
    <property type="evidence" value="ECO:0007669"/>
    <property type="project" value="InterPro"/>
</dbReference>
<keyword evidence="5 7" id="KW-0472">Membrane</keyword>
<keyword evidence="2" id="KW-0813">Transport</keyword>
<dbReference type="PANTHER" id="PTHR43791">
    <property type="entry name" value="PERMEASE-RELATED"/>
    <property type="match status" value="1"/>
</dbReference>
<comment type="caution">
    <text evidence="9">The sequence shown here is derived from an EMBL/GenBank/DDBJ whole genome shotgun (WGS) entry which is preliminary data.</text>
</comment>
<feature type="transmembrane region" description="Helical" evidence="7">
    <location>
        <begin position="343"/>
        <end position="362"/>
    </location>
</feature>